<dbReference type="Gene3D" id="3.30.1380.10">
    <property type="match status" value="1"/>
</dbReference>
<sequence>MIVAVLGGSLMCFPALRDAAIRGMQRQVQLACGAQRRIGASGRDALVVMGANGTSIAARGWSWARSNRRAIGLSAVAVILPVVGAVLLSMTRPMAGFEDKAEVRDPVLAALLDGEHLVPPPALPPEVFVTAELQAERPEIASASRDWTLMDGEFRQRILVLFQQMSERGYELALLEGYRSPERQAQLAAMGPHVTRAGAFQSYHQFGLAADLAFFRGGKIVISERDPWAMEGYRLLGERAEALGLTWGGRWKLMDFGHVELRRAGVLGRK</sequence>
<keyword evidence="1" id="KW-1133">Transmembrane helix</keyword>
<feature type="domain" description="Peptidase M15C" evidence="2">
    <location>
        <begin position="197"/>
        <end position="261"/>
    </location>
</feature>
<dbReference type="Pfam" id="PF13539">
    <property type="entry name" value="Peptidase_M15_4"/>
    <property type="match status" value="1"/>
</dbReference>
<dbReference type="InterPro" id="IPR039561">
    <property type="entry name" value="Peptidase_M15C"/>
</dbReference>
<dbReference type="EMBL" id="CP071060">
    <property type="protein sequence ID" value="QSI79260.1"/>
    <property type="molecule type" value="Genomic_DNA"/>
</dbReference>
<proteinExistence type="predicted"/>
<name>A0ABX7MBY8_9RHOO</name>
<keyword evidence="1" id="KW-0472">Membrane</keyword>
<evidence type="ECO:0000313" key="4">
    <source>
        <dbReference type="Proteomes" id="UP000663570"/>
    </source>
</evidence>
<dbReference type="SUPFAM" id="SSF55166">
    <property type="entry name" value="Hedgehog/DD-peptidase"/>
    <property type="match status" value="1"/>
</dbReference>
<protein>
    <submittedName>
        <fullName evidence="3">M15 family metallopeptidase</fullName>
    </submittedName>
</protein>
<keyword evidence="1" id="KW-0812">Transmembrane</keyword>
<evidence type="ECO:0000259" key="2">
    <source>
        <dbReference type="Pfam" id="PF13539"/>
    </source>
</evidence>
<accession>A0ABX7MBY8</accession>
<dbReference type="Proteomes" id="UP000663570">
    <property type="component" value="Chromosome"/>
</dbReference>
<dbReference type="InterPro" id="IPR009045">
    <property type="entry name" value="Zn_M74/Hedgehog-like"/>
</dbReference>
<evidence type="ECO:0000313" key="3">
    <source>
        <dbReference type="EMBL" id="QSI79260.1"/>
    </source>
</evidence>
<feature type="transmembrane region" description="Helical" evidence="1">
    <location>
        <begin position="70"/>
        <end position="90"/>
    </location>
</feature>
<reference evidence="3 4" key="1">
    <citation type="submission" date="2021-02" db="EMBL/GenBank/DDBJ databases">
        <title>Niveibacterium changnyeongensis HC41.</title>
        <authorList>
            <person name="Kang M."/>
        </authorList>
    </citation>
    <scope>NUCLEOTIDE SEQUENCE [LARGE SCALE GENOMIC DNA]</scope>
    <source>
        <strain evidence="3 4">HC41</strain>
    </source>
</reference>
<dbReference type="CDD" id="cd14845">
    <property type="entry name" value="L-Ala-D-Glu_peptidase_like"/>
    <property type="match status" value="1"/>
</dbReference>
<evidence type="ECO:0000256" key="1">
    <source>
        <dbReference type="SAM" id="Phobius"/>
    </source>
</evidence>
<gene>
    <name evidence="3" type="ORF">JY500_15930</name>
</gene>
<organism evidence="3 4">
    <name type="scientific">Niveibacterium microcysteis</name>
    <dbReference type="NCBI Taxonomy" id="2811415"/>
    <lineage>
        <taxon>Bacteria</taxon>
        <taxon>Pseudomonadati</taxon>
        <taxon>Pseudomonadota</taxon>
        <taxon>Betaproteobacteria</taxon>
        <taxon>Rhodocyclales</taxon>
        <taxon>Rhodocyclaceae</taxon>
        <taxon>Niveibacterium</taxon>
    </lineage>
</organism>
<keyword evidence="4" id="KW-1185">Reference proteome</keyword>